<keyword evidence="8" id="KW-0687">Ribonucleoprotein</keyword>
<dbReference type="GO" id="GO:0005688">
    <property type="term" value="C:U6 snRNP"/>
    <property type="evidence" value="ECO:0007669"/>
    <property type="project" value="InterPro"/>
</dbReference>
<evidence type="ECO:0000256" key="5">
    <source>
        <dbReference type="ARBA" id="ARBA00022884"/>
    </source>
</evidence>
<comment type="subcellular location">
    <subcellularLocation>
        <location evidence="1">Nucleus</location>
    </subcellularLocation>
</comment>
<dbReference type="SMART" id="SM00651">
    <property type="entry name" value="Sm"/>
    <property type="match status" value="1"/>
</dbReference>
<dbReference type="GO" id="GO:0003729">
    <property type="term" value="F:mRNA binding"/>
    <property type="evidence" value="ECO:0007669"/>
    <property type="project" value="TreeGrafter"/>
</dbReference>
<dbReference type="AlphaFoldDB" id="A0A803LIM3"/>
<evidence type="ECO:0000256" key="3">
    <source>
        <dbReference type="ARBA" id="ARBA00022664"/>
    </source>
</evidence>
<organism evidence="11 12">
    <name type="scientific">Chenopodium quinoa</name>
    <name type="common">Quinoa</name>
    <dbReference type="NCBI Taxonomy" id="63459"/>
    <lineage>
        <taxon>Eukaryota</taxon>
        <taxon>Viridiplantae</taxon>
        <taxon>Streptophyta</taxon>
        <taxon>Embryophyta</taxon>
        <taxon>Tracheophyta</taxon>
        <taxon>Spermatophyta</taxon>
        <taxon>Magnoliopsida</taxon>
        <taxon>eudicotyledons</taxon>
        <taxon>Gunneridae</taxon>
        <taxon>Pentapetalae</taxon>
        <taxon>Caryophyllales</taxon>
        <taxon>Chenopodiaceae</taxon>
        <taxon>Chenopodioideae</taxon>
        <taxon>Atripliceae</taxon>
        <taxon>Chenopodium</taxon>
    </lineage>
</organism>
<evidence type="ECO:0000259" key="10">
    <source>
        <dbReference type="PROSITE" id="PS52002"/>
    </source>
</evidence>
<evidence type="ECO:0000313" key="11">
    <source>
        <dbReference type="EnsemblPlants" id="AUR62013820-RA:cds"/>
    </source>
</evidence>
<dbReference type="InterPro" id="IPR034103">
    <property type="entry name" value="Lsm8"/>
</dbReference>
<keyword evidence="5" id="KW-0694">RNA-binding</keyword>
<name>A0A803LIM3_CHEQI</name>
<evidence type="ECO:0000256" key="8">
    <source>
        <dbReference type="ARBA" id="ARBA00023274"/>
    </source>
</evidence>
<feature type="domain" description="Sm" evidence="10">
    <location>
        <begin position="2"/>
        <end position="78"/>
    </location>
</feature>
<dbReference type="CDD" id="cd01727">
    <property type="entry name" value="LSm8"/>
    <property type="match status" value="1"/>
</dbReference>
<dbReference type="InterPro" id="IPR010920">
    <property type="entry name" value="LSM_dom_sf"/>
</dbReference>
<dbReference type="Proteomes" id="UP000596660">
    <property type="component" value="Unplaced"/>
</dbReference>
<dbReference type="Gramene" id="AUR62013820-RA">
    <property type="protein sequence ID" value="AUR62013820-RA:cds"/>
    <property type="gene ID" value="AUR62013820"/>
</dbReference>
<evidence type="ECO:0000256" key="9">
    <source>
        <dbReference type="SAM" id="Coils"/>
    </source>
</evidence>
<dbReference type="InterPro" id="IPR001163">
    <property type="entry name" value="Sm_dom_euk/arc"/>
</dbReference>
<dbReference type="PANTHER" id="PTHR15588">
    <property type="entry name" value="LSM1"/>
    <property type="match status" value="1"/>
</dbReference>
<evidence type="ECO:0000313" key="12">
    <source>
        <dbReference type="Proteomes" id="UP000596660"/>
    </source>
</evidence>
<dbReference type="InterPro" id="IPR044642">
    <property type="entry name" value="PTHR15588"/>
</dbReference>
<dbReference type="Gene3D" id="2.30.30.100">
    <property type="match status" value="1"/>
</dbReference>
<dbReference type="SUPFAM" id="SSF50182">
    <property type="entry name" value="Sm-like ribonucleoproteins"/>
    <property type="match status" value="1"/>
</dbReference>
<reference evidence="11" key="2">
    <citation type="submission" date="2021-03" db="UniProtKB">
        <authorList>
            <consortium name="EnsemblPlants"/>
        </authorList>
    </citation>
    <scope>IDENTIFICATION</scope>
</reference>
<keyword evidence="4" id="KW-0747">Spliceosome</keyword>
<keyword evidence="12" id="KW-1185">Reference proteome</keyword>
<comment type="similarity">
    <text evidence="2">Belongs to the snRNP Sm proteins family.</text>
</comment>
<dbReference type="GO" id="GO:0000398">
    <property type="term" value="P:mRNA splicing, via spliceosome"/>
    <property type="evidence" value="ECO:0007669"/>
    <property type="project" value="InterPro"/>
</dbReference>
<dbReference type="PANTHER" id="PTHR15588:SF9">
    <property type="entry name" value="U6 SNRNA-ASSOCIATED SM-LIKE PROTEIN LSM8"/>
    <property type="match status" value="1"/>
</dbReference>
<proteinExistence type="inferred from homology"/>
<dbReference type="GO" id="GO:0046540">
    <property type="term" value="C:U4/U6 x U5 tri-snRNP complex"/>
    <property type="evidence" value="ECO:0007669"/>
    <property type="project" value="InterPro"/>
</dbReference>
<feature type="coiled-coil region" evidence="9">
    <location>
        <begin position="121"/>
        <end position="184"/>
    </location>
</feature>
<dbReference type="GO" id="GO:0071011">
    <property type="term" value="C:precatalytic spliceosome"/>
    <property type="evidence" value="ECO:0007669"/>
    <property type="project" value="TreeGrafter"/>
</dbReference>
<keyword evidence="9" id="KW-0175">Coiled coil</keyword>
<dbReference type="InterPro" id="IPR047575">
    <property type="entry name" value="Sm"/>
</dbReference>
<dbReference type="PROSITE" id="PS52002">
    <property type="entry name" value="SM"/>
    <property type="match status" value="1"/>
</dbReference>
<evidence type="ECO:0000256" key="2">
    <source>
        <dbReference type="ARBA" id="ARBA00006850"/>
    </source>
</evidence>
<protein>
    <recommendedName>
        <fullName evidence="10">Sm domain-containing protein</fullName>
    </recommendedName>
</protein>
<sequence>MSAGPGLEPLVDQMISVITNDGRNIVGILKGFDQATNIILDESHERVFSTKEGVQQIVLGLYIIRGDNMYAICEENSGIDYEVLGISQIREPITNTPPITAVKDRPLTLQPRKLEVAKEDADARQLLVSAHEEQLAQAREEAEKNQNDLLDANQKLKDDLIAQSTELEAQKTELQNAQELLKTRVYTEAEYAEGFENGWKTARRLALYAAPDLNWDQVEAWSMDPDNPRIKEASQAEIDFLVRQAEAEAKEAAGPASSLAAAAKYRALAWKSLADNSPYFFMSYPFHLAFLQRFFQVLSTSAWSSVCEYLVIDSDNSDGCHHYIFH</sequence>
<keyword evidence="3" id="KW-0507">mRNA processing</keyword>
<evidence type="ECO:0000256" key="4">
    <source>
        <dbReference type="ARBA" id="ARBA00022728"/>
    </source>
</evidence>
<reference evidence="11" key="1">
    <citation type="journal article" date="2017" name="Nature">
        <title>The genome of Chenopodium quinoa.</title>
        <authorList>
            <person name="Jarvis D.E."/>
            <person name="Ho Y.S."/>
            <person name="Lightfoot D.J."/>
            <person name="Schmoeckel S.M."/>
            <person name="Li B."/>
            <person name="Borm T.J.A."/>
            <person name="Ohyanagi H."/>
            <person name="Mineta K."/>
            <person name="Michell C.T."/>
            <person name="Saber N."/>
            <person name="Kharbatia N.M."/>
            <person name="Rupper R.R."/>
            <person name="Sharp A.R."/>
            <person name="Dally N."/>
            <person name="Boughton B.A."/>
            <person name="Woo Y.H."/>
            <person name="Gao G."/>
            <person name="Schijlen E.G.W.M."/>
            <person name="Guo X."/>
            <person name="Momin A.A."/>
            <person name="Negrao S."/>
            <person name="Al-Babili S."/>
            <person name="Gehring C."/>
            <person name="Roessner U."/>
            <person name="Jung C."/>
            <person name="Murphy K."/>
            <person name="Arold S.T."/>
            <person name="Gojobori T."/>
            <person name="van der Linden C.G."/>
            <person name="van Loo E.N."/>
            <person name="Jellen E.N."/>
            <person name="Maughan P.J."/>
            <person name="Tester M."/>
        </authorList>
    </citation>
    <scope>NUCLEOTIDE SEQUENCE [LARGE SCALE GENOMIC DNA]</scope>
    <source>
        <strain evidence="11">cv. PI 614886</strain>
    </source>
</reference>
<dbReference type="Pfam" id="PF01423">
    <property type="entry name" value="LSM"/>
    <property type="match status" value="1"/>
</dbReference>
<evidence type="ECO:0000256" key="7">
    <source>
        <dbReference type="ARBA" id="ARBA00023242"/>
    </source>
</evidence>
<keyword evidence="6" id="KW-0508">mRNA splicing</keyword>
<evidence type="ECO:0000256" key="6">
    <source>
        <dbReference type="ARBA" id="ARBA00023187"/>
    </source>
</evidence>
<evidence type="ECO:0000256" key="1">
    <source>
        <dbReference type="ARBA" id="ARBA00004123"/>
    </source>
</evidence>
<keyword evidence="7" id="KW-0539">Nucleus</keyword>
<dbReference type="EnsemblPlants" id="AUR62013820-RA">
    <property type="protein sequence ID" value="AUR62013820-RA:cds"/>
    <property type="gene ID" value="AUR62013820"/>
</dbReference>
<accession>A0A803LIM3</accession>